<evidence type="ECO:0000313" key="3">
    <source>
        <dbReference type="EMBL" id="KNC75696.1"/>
    </source>
</evidence>
<reference evidence="3 4" key="1">
    <citation type="submission" date="2011-02" db="EMBL/GenBank/DDBJ databases">
        <title>The Genome Sequence of Sphaeroforma arctica JP610.</title>
        <authorList>
            <consortium name="The Broad Institute Genome Sequencing Platform"/>
            <person name="Russ C."/>
            <person name="Cuomo C."/>
            <person name="Young S.K."/>
            <person name="Zeng Q."/>
            <person name="Gargeya S."/>
            <person name="Alvarado L."/>
            <person name="Berlin A."/>
            <person name="Chapman S.B."/>
            <person name="Chen Z."/>
            <person name="Freedman E."/>
            <person name="Gellesch M."/>
            <person name="Goldberg J."/>
            <person name="Griggs A."/>
            <person name="Gujja S."/>
            <person name="Heilman E."/>
            <person name="Heiman D."/>
            <person name="Howarth C."/>
            <person name="Mehta T."/>
            <person name="Neiman D."/>
            <person name="Pearson M."/>
            <person name="Roberts A."/>
            <person name="Saif S."/>
            <person name="Shea T."/>
            <person name="Shenoy N."/>
            <person name="Sisk P."/>
            <person name="Stolte C."/>
            <person name="Sykes S."/>
            <person name="White J."/>
            <person name="Yandava C."/>
            <person name="Burger G."/>
            <person name="Gray M.W."/>
            <person name="Holland P.W.H."/>
            <person name="King N."/>
            <person name="Lang F.B.F."/>
            <person name="Roger A.J."/>
            <person name="Ruiz-Trillo I."/>
            <person name="Haas B."/>
            <person name="Nusbaum C."/>
            <person name="Birren B."/>
        </authorList>
    </citation>
    <scope>NUCLEOTIDE SEQUENCE [LARGE SCALE GENOMIC DNA]</scope>
    <source>
        <strain evidence="3 4">JP610</strain>
    </source>
</reference>
<accession>A0A0L0FGW0</accession>
<feature type="region of interest" description="Disordered" evidence="1">
    <location>
        <begin position="179"/>
        <end position="281"/>
    </location>
</feature>
<dbReference type="PANTHER" id="PTHR47759">
    <property type="entry name" value="OS04G0509100 PROTEIN"/>
    <property type="match status" value="1"/>
</dbReference>
<feature type="region of interest" description="Disordered" evidence="1">
    <location>
        <begin position="471"/>
        <end position="491"/>
    </location>
</feature>
<proteinExistence type="predicted"/>
<dbReference type="OrthoDB" id="426718at2759"/>
<feature type="domain" description="Fungal lipase-type" evidence="2">
    <location>
        <begin position="724"/>
        <end position="805"/>
    </location>
</feature>
<dbReference type="eggNOG" id="KOG4569">
    <property type="taxonomic scope" value="Eukaryota"/>
</dbReference>
<dbReference type="InterPro" id="IPR029058">
    <property type="entry name" value="AB_hydrolase_fold"/>
</dbReference>
<dbReference type="CDD" id="cd00519">
    <property type="entry name" value="Lipase_3"/>
    <property type="match status" value="1"/>
</dbReference>
<feature type="region of interest" description="Disordered" evidence="1">
    <location>
        <begin position="521"/>
        <end position="541"/>
    </location>
</feature>
<dbReference type="Proteomes" id="UP000054560">
    <property type="component" value="Unassembled WGS sequence"/>
</dbReference>
<dbReference type="PANTHER" id="PTHR47759:SF2">
    <property type="entry name" value="TRIGLYCERIDE LIPASE"/>
    <property type="match status" value="1"/>
</dbReference>
<protein>
    <recommendedName>
        <fullName evidence="2">Fungal lipase-type domain-containing protein</fullName>
    </recommendedName>
</protein>
<name>A0A0L0FGW0_9EUKA</name>
<feature type="compositionally biased region" description="Basic and acidic residues" evidence="1">
    <location>
        <begin position="266"/>
        <end position="275"/>
    </location>
</feature>
<keyword evidence="4" id="KW-1185">Reference proteome</keyword>
<dbReference type="RefSeq" id="XP_014149598.1">
    <property type="nucleotide sequence ID" value="XM_014294123.1"/>
</dbReference>
<feature type="compositionally biased region" description="Polar residues" evidence="1">
    <location>
        <begin position="524"/>
        <end position="541"/>
    </location>
</feature>
<dbReference type="GeneID" id="25912289"/>
<feature type="compositionally biased region" description="Low complexity" evidence="1">
    <location>
        <begin position="190"/>
        <end position="209"/>
    </location>
</feature>
<dbReference type="Pfam" id="PF01764">
    <property type="entry name" value="Lipase_3"/>
    <property type="match status" value="1"/>
</dbReference>
<gene>
    <name evidence="3" type="ORF">SARC_11785</name>
</gene>
<evidence type="ECO:0000256" key="1">
    <source>
        <dbReference type="SAM" id="MobiDB-lite"/>
    </source>
</evidence>
<evidence type="ECO:0000313" key="4">
    <source>
        <dbReference type="Proteomes" id="UP000054560"/>
    </source>
</evidence>
<dbReference type="InterPro" id="IPR002921">
    <property type="entry name" value="Fungal_lipase-type"/>
</dbReference>
<dbReference type="Gene3D" id="3.40.50.1820">
    <property type="entry name" value="alpha/beta hydrolase"/>
    <property type="match status" value="2"/>
</dbReference>
<sequence>MHWMCAGSRLAYKYKPIPSTHSAGDVADDIYISTSIANPRKNVCTHVVSTEKVSKPDFSQPIRADGGSLECAPGVAEHLGNAPRGPTRVGEFREGTGRVELIPVVSRDSNPMEISPDVSEGGLNLSEKGLVGSQPRLYSYDMPLGPNLSSAQQTLIISPHAAHTLLEPIVPEALEGGTRSQIHAPSDPHTNTQQTSTPATAQTYTPAQQTDRDRREETWVEREGSCTRRRNTYDSEQVHHTRVDVERYDTSGNSVDNGRTDGNAECDAHGPRRPPDMNGEDIDTAMSRAEMSRAEMSRAEMSRAEMSRAEVPRATEARAVQEDANGKFEVVAYISDARTDTHCVVFRQQGELVVSFRGTKSSGNAMTDMQANLIPLCASTCGTVNKIWHKHTCERWSECRTKDLLVHRGFLTAYQSVRVRVLDVVRKQMASYKTETRKEMALYMTESRDVVPRERRHRILNATASTVGAASTAHVGGSEKCPTAHAMPRGDRETLYSPQNLTGDMSLECCSGPGNDKGVGGSESLCTYSGNPPQDPSGTTARVSMEDGYVSALTEARTNTHANGPTPRGYVSEMHQNTINKGGCIAKKDNYAVEVACMKTPASSMENIQGTSAAAGARERTSIILNPFLGFCKPRSDTGLRIYNRRKSQSAPDLGNETPFSVVFEPDTGLKSYDGSGLNNTKHAETGKRVYDMPEVCSGYEPSEPNNSNETTYTAQIPVQRTDLDEVHNPFHVFITGHSLGGALATLCAYEFSRVFAGAELALTVYTFGSPRVGNHQYAWLYNERIPNTYRIVNDGDPITALPPKIAGTAFLNTYKHVGTCYTLAETGSLVMNPNFIERRLQLKPKREISTHSIRQYRSFIVRCLARYVSGASGGERTKTCEAYELATALRSITSVLQAPSEMGTLELDAMEGITDGLTVPEAQSSGAKMRQLLHRTRSVDHVVYR</sequence>
<feature type="compositionally biased region" description="Basic and acidic residues" evidence="1">
    <location>
        <begin position="210"/>
        <end position="249"/>
    </location>
</feature>
<dbReference type="AlphaFoldDB" id="A0A0L0FGW0"/>
<evidence type="ECO:0000259" key="2">
    <source>
        <dbReference type="Pfam" id="PF01764"/>
    </source>
</evidence>
<dbReference type="EMBL" id="KQ243469">
    <property type="protein sequence ID" value="KNC75696.1"/>
    <property type="molecule type" value="Genomic_DNA"/>
</dbReference>
<dbReference type="SUPFAM" id="SSF53474">
    <property type="entry name" value="alpha/beta-Hydrolases"/>
    <property type="match status" value="2"/>
</dbReference>
<organism evidence="3 4">
    <name type="scientific">Sphaeroforma arctica JP610</name>
    <dbReference type="NCBI Taxonomy" id="667725"/>
    <lineage>
        <taxon>Eukaryota</taxon>
        <taxon>Ichthyosporea</taxon>
        <taxon>Ichthyophonida</taxon>
        <taxon>Sphaeroforma</taxon>
    </lineage>
</organism>
<dbReference type="GO" id="GO:0006629">
    <property type="term" value="P:lipid metabolic process"/>
    <property type="evidence" value="ECO:0007669"/>
    <property type="project" value="InterPro"/>
</dbReference>